<accession>A0AAD0LC64</accession>
<gene>
    <name evidence="1" type="ORF">C1S65_21910</name>
</gene>
<reference evidence="1 2" key="1">
    <citation type="submission" date="2018-06" db="EMBL/GenBank/DDBJ databases">
        <title>The genome of Pseudomonas putida NX-1, a lignin degrader.</title>
        <authorList>
            <person name="Xu Z."/>
        </authorList>
    </citation>
    <scope>NUCLEOTIDE SEQUENCE [LARGE SCALE GENOMIC DNA]</scope>
    <source>
        <strain evidence="1 2">NX-1</strain>
    </source>
</reference>
<evidence type="ECO:0000313" key="1">
    <source>
        <dbReference type="EMBL" id="AXA26642.1"/>
    </source>
</evidence>
<name>A0AAD0LC64_PSEPU</name>
<protein>
    <submittedName>
        <fullName evidence="1">Uncharacterized protein</fullName>
    </submittedName>
</protein>
<dbReference type="Proteomes" id="UP000251617">
    <property type="component" value="Chromosome"/>
</dbReference>
<proteinExistence type="predicted"/>
<dbReference type="EMBL" id="CP030750">
    <property type="protein sequence ID" value="AXA26642.1"/>
    <property type="molecule type" value="Genomic_DNA"/>
</dbReference>
<sequence length="149" mass="16478">MEKITELPDKSYGSSAPDTSQEPYFNLRWYGFESEHTSETSNAKIDYEFFAGFTQIIARMALSLDRVVLNVPNGSKDGSYPFVTMDEHQGGKVGIIPGIILGGTALRSIKGVVDLNNIDGRCIVSLSGTADGFILRKGYFNFPYPREPR</sequence>
<dbReference type="RefSeq" id="WP_112899113.1">
    <property type="nucleotide sequence ID" value="NZ_CP030750.1"/>
</dbReference>
<dbReference type="AlphaFoldDB" id="A0AAD0LC64"/>
<organism evidence="1 2">
    <name type="scientific">Pseudomonas putida</name>
    <name type="common">Arthrobacter siderocapsulatus</name>
    <dbReference type="NCBI Taxonomy" id="303"/>
    <lineage>
        <taxon>Bacteria</taxon>
        <taxon>Pseudomonadati</taxon>
        <taxon>Pseudomonadota</taxon>
        <taxon>Gammaproteobacteria</taxon>
        <taxon>Pseudomonadales</taxon>
        <taxon>Pseudomonadaceae</taxon>
        <taxon>Pseudomonas</taxon>
    </lineage>
</organism>
<evidence type="ECO:0000313" key="2">
    <source>
        <dbReference type="Proteomes" id="UP000251617"/>
    </source>
</evidence>